<dbReference type="Pfam" id="PF00119">
    <property type="entry name" value="ATP-synt_A"/>
    <property type="match status" value="1"/>
</dbReference>
<dbReference type="CDD" id="cd00310">
    <property type="entry name" value="ATP-synt_Fo_a_6"/>
    <property type="match status" value="1"/>
</dbReference>
<dbReference type="HAMAP" id="MF_01393">
    <property type="entry name" value="ATP_synth_a_bact"/>
    <property type="match status" value="1"/>
</dbReference>
<dbReference type="GO" id="GO:0045259">
    <property type="term" value="C:proton-transporting ATP synthase complex"/>
    <property type="evidence" value="ECO:0007669"/>
    <property type="project" value="UniProtKB-KW"/>
</dbReference>
<feature type="transmembrane region" description="Helical" evidence="11">
    <location>
        <begin position="137"/>
        <end position="156"/>
    </location>
</feature>
<sequence>MANFISLVEVSCKFGDETCPFPAPGAGIFEWPPLASINLFGLTSIDITKPVILSIICTLIVSVVFLMAFGKPKLVPTGLQNVVEVGYLFIRDNIAREIMGKDGDRFVPLLTSLFFFVWTMNIMAIIPGAQFPVSSRFAFPVVLAVVVWVVYLFVGMKNQGGVGYFKNVAFPPGMPIGIYPLLTPIELLSTIIIRPATLAIRLFANMFAGHLLITVFTVSAWYLLNLTNFVGIVSVIGYLGSTISFVVLILLTVFEMFIQALQAFIFTLLTAVFISSSLHAEH</sequence>
<keyword evidence="9 11" id="KW-0472">Membrane</keyword>
<proteinExistence type="inferred from homology"/>
<dbReference type="PANTHER" id="PTHR11410:SF0">
    <property type="entry name" value="ATP SYNTHASE SUBUNIT A"/>
    <property type="match status" value="1"/>
</dbReference>
<evidence type="ECO:0000256" key="3">
    <source>
        <dbReference type="ARBA" id="ARBA00022448"/>
    </source>
</evidence>
<protein>
    <submittedName>
        <fullName evidence="12">Unannotated protein</fullName>
    </submittedName>
</protein>
<feature type="transmembrane region" description="Helical" evidence="11">
    <location>
        <begin position="202"/>
        <end position="223"/>
    </location>
</feature>
<evidence type="ECO:0000256" key="7">
    <source>
        <dbReference type="ARBA" id="ARBA00022989"/>
    </source>
</evidence>
<dbReference type="GO" id="GO:0046933">
    <property type="term" value="F:proton-transporting ATP synthase activity, rotational mechanism"/>
    <property type="evidence" value="ECO:0007669"/>
    <property type="project" value="TreeGrafter"/>
</dbReference>
<keyword evidence="7 11" id="KW-1133">Transmembrane helix</keyword>
<dbReference type="EMBL" id="CAEZTU010000044">
    <property type="protein sequence ID" value="CAB4580514.1"/>
    <property type="molecule type" value="Genomic_DNA"/>
</dbReference>
<evidence type="ECO:0000256" key="1">
    <source>
        <dbReference type="ARBA" id="ARBA00004141"/>
    </source>
</evidence>
<feature type="transmembrane region" description="Helical" evidence="11">
    <location>
        <begin position="106"/>
        <end position="125"/>
    </location>
</feature>
<evidence type="ECO:0000256" key="6">
    <source>
        <dbReference type="ARBA" id="ARBA00022781"/>
    </source>
</evidence>
<dbReference type="PANTHER" id="PTHR11410">
    <property type="entry name" value="ATP SYNTHASE SUBUNIT A"/>
    <property type="match status" value="1"/>
</dbReference>
<feature type="transmembrane region" description="Helical" evidence="11">
    <location>
        <begin position="229"/>
        <end position="254"/>
    </location>
</feature>
<evidence type="ECO:0000256" key="9">
    <source>
        <dbReference type="ARBA" id="ARBA00023136"/>
    </source>
</evidence>
<feature type="transmembrane region" description="Helical" evidence="11">
    <location>
        <begin position="261"/>
        <end position="280"/>
    </location>
</feature>
<keyword evidence="6" id="KW-0375">Hydrogen ion transport</keyword>
<evidence type="ECO:0000256" key="10">
    <source>
        <dbReference type="ARBA" id="ARBA00023310"/>
    </source>
</evidence>
<dbReference type="InterPro" id="IPR045083">
    <property type="entry name" value="ATP_synth_F0_asu_bact/mt"/>
</dbReference>
<name>A0A6J6F0R5_9ZZZZ</name>
<feature type="transmembrane region" description="Helical" evidence="11">
    <location>
        <begin position="176"/>
        <end position="193"/>
    </location>
</feature>
<feature type="transmembrane region" description="Helical" evidence="11">
    <location>
        <begin position="51"/>
        <end position="69"/>
    </location>
</feature>
<dbReference type="InterPro" id="IPR023011">
    <property type="entry name" value="ATP_synth_F0_asu_AS"/>
</dbReference>
<evidence type="ECO:0000256" key="2">
    <source>
        <dbReference type="ARBA" id="ARBA00006810"/>
    </source>
</evidence>
<reference evidence="12" key="1">
    <citation type="submission" date="2020-05" db="EMBL/GenBank/DDBJ databases">
        <authorList>
            <person name="Chiriac C."/>
            <person name="Salcher M."/>
            <person name="Ghai R."/>
            <person name="Kavagutti S V."/>
        </authorList>
    </citation>
    <scope>NUCLEOTIDE SEQUENCE</scope>
</reference>
<comment type="similarity">
    <text evidence="2">Belongs to the ATPase A chain family.</text>
</comment>
<keyword evidence="10" id="KW-0066">ATP synthesis</keyword>
<evidence type="ECO:0000256" key="4">
    <source>
        <dbReference type="ARBA" id="ARBA00022547"/>
    </source>
</evidence>
<accession>A0A6J6F0R5</accession>
<dbReference type="Gene3D" id="1.20.120.220">
    <property type="entry name" value="ATP synthase, F0 complex, subunit A"/>
    <property type="match status" value="1"/>
</dbReference>
<dbReference type="NCBIfam" id="TIGR01131">
    <property type="entry name" value="ATP_synt_6_or_A"/>
    <property type="match status" value="1"/>
</dbReference>
<keyword evidence="5 11" id="KW-0812">Transmembrane</keyword>
<dbReference type="InterPro" id="IPR000568">
    <property type="entry name" value="ATP_synth_F0_asu"/>
</dbReference>
<evidence type="ECO:0000256" key="5">
    <source>
        <dbReference type="ARBA" id="ARBA00022692"/>
    </source>
</evidence>
<organism evidence="12">
    <name type="scientific">freshwater metagenome</name>
    <dbReference type="NCBI Taxonomy" id="449393"/>
    <lineage>
        <taxon>unclassified sequences</taxon>
        <taxon>metagenomes</taxon>
        <taxon>ecological metagenomes</taxon>
    </lineage>
</organism>
<dbReference type="PROSITE" id="PS00449">
    <property type="entry name" value="ATPASE_A"/>
    <property type="match status" value="1"/>
</dbReference>
<dbReference type="SUPFAM" id="SSF81336">
    <property type="entry name" value="F1F0 ATP synthase subunit A"/>
    <property type="match status" value="1"/>
</dbReference>
<dbReference type="PRINTS" id="PR00123">
    <property type="entry name" value="ATPASEA"/>
</dbReference>
<keyword evidence="4" id="KW-0138">CF(0)</keyword>
<dbReference type="InterPro" id="IPR035908">
    <property type="entry name" value="F0_ATP_A_sf"/>
</dbReference>
<gene>
    <name evidence="12" type="ORF">UFOPK1740_00896</name>
</gene>
<evidence type="ECO:0000256" key="11">
    <source>
        <dbReference type="SAM" id="Phobius"/>
    </source>
</evidence>
<keyword evidence="3" id="KW-0813">Transport</keyword>
<evidence type="ECO:0000313" key="12">
    <source>
        <dbReference type="EMBL" id="CAB4580514.1"/>
    </source>
</evidence>
<dbReference type="AlphaFoldDB" id="A0A6J6F0R5"/>
<comment type="subcellular location">
    <subcellularLocation>
        <location evidence="1">Membrane</location>
        <topology evidence="1">Multi-pass membrane protein</topology>
    </subcellularLocation>
</comment>
<keyword evidence="8" id="KW-0406">Ion transport</keyword>
<evidence type="ECO:0000256" key="8">
    <source>
        <dbReference type="ARBA" id="ARBA00023065"/>
    </source>
</evidence>